<dbReference type="RefSeq" id="WP_271020803.1">
    <property type="nucleotide sequence ID" value="NZ_JAQHXR010000001.1"/>
</dbReference>
<dbReference type="Proteomes" id="UP001210261">
    <property type="component" value="Unassembled WGS sequence"/>
</dbReference>
<dbReference type="GO" id="GO:0050140">
    <property type="term" value="F:nitrate reductase (cytochrome) activity"/>
    <property type="evidence" value="ECO:0007669"/>
    <property type="project" value="UniProtKB-EC"/>
</dbReference>
<evidence type="ECO:0000313" key="12">
    <source>
        <dbReference type="EMBL" id="MDA3968518.1"/>
    </source>
</evidence>
<sequence>MKVMKISIFLSMLIFVGCSVGGVSDNDIGLRKSSLFSEDSAIKAYDYNLKAAGESTLIDRAFENAPPMIPHNLDDMLPITKENNSCTSCHLPDIAEAVNATPMPKSHFYSFRENVDLKGAMDESRFNCVACHATQVNAQPLVGNKFMPNFREADSNKKSNLLDVLNEGVN</sequence>
<keyword evidence="10" id="KW-0408">Iron</keyword>
<dbReference type="Pfam" id="PF03892">
    <property type="entry name" value="NapB"/>
    <property type="match status" value="1"/>
</dbReference>
<dbReference type="InterPro" id="IPR036280">
    <property type="entry name" value="Multihaem_cyt_sf"/>
</dbReference>
<keyword evidence="9" id="KW-0249">Electron transport</keyword>
<keyword evidence="13" id="KW-1185">Reference proteome</keyword>
<evidence type="ECO:0000256" key="9">
    <source>
        <dbReference type="ARBA" id="ARBA00022982"/>
    </source>
</evidence>
<evidence type="ECO:0000256" key="7">
    <source>
        <dbReference type="ARBA" id="ARBA00022729"/>
    </source>
</evidence>
<comment type="subcellular location">
    <subcellularLocation>
        <location evidence="1">Periplasm</location>
    </subcellularLocation>
</comment>
<dbReference type="PROSITE" id="PS51257">
    <property type="entry name" value="PROKAR_LIPOPROTEIN"/>
    <property type="match status" value="1"/>
</dbReference>
<comment type="caution">
    <text evidence="12">The sequence shown here is derived from an EMBL/GenBank/DDBJ whole genome shotgun (WGS) entry which is preliminary data.</text>
</comment>
<dbReference type="PANTHER" id="PTHR38604:SF1">
    <property type="entry name" value="PERIPLASMIC NITRATE REDUCTASE, ELECTRON TRANSFER SUBUNIT"/>
    <property type="match status" value="1"/>
</dbReference>
<evidence type="ECO:0000256" key="3">
    <source>
        <dbReference type="ARBA" id="ARBA00013773"/>
    </source>
</evidence>
<evidence type="ECO:0000256" key="10">
    <source>
        <dbReference type="ARBA" id="ARBA00023004"/>
    </source>
</evidence>
<keyword evidence="5" id="KW-0349">Heme</keyword>
<organism evidence="12 13">
    <name type="scientific">Helicobacter ibis</name>
    <dbReference type="NCBI Taxonomy" id="2962633"/>
    <lineage>
        <taxon>Bacteria</taxon>
        <taxon>Pseudomonadati</taxon>
        <taxon>Campylobacterota</taxon>
        <taxon>Epsilonproteobacteria</taxon>
        <taxon>Campylobacterales</taxon>
        <taxon>Helicobacteraceae</taxon>
        <taxon>Helicobacter</taxon>
    </lineage>
</organism>
<reference evidence="12 13" key="1">
    <citation type="submission" date="2023-01" db="EMBL/GenBank/DDBJ databases">
        <title>Description of Helicobacter ibis sp. nov. isolated from faecal droppings of black-faced ibis (Theristicus melanopis).</title>
        <authorList>
            <person name="Lopez-Cantillo M."/>
            <person name="Vidal-Veuthey B."/>
            <person name="Mella A."/>
            <person name="De La Haba R."/>
            <person name="Collado L."/>
        </authorList>
    </citation>
    <scope>NUCLEOTIDE SEQUENCE [LARGE SCALE GENOMIC DNA]</scope>
    <source>
        <strain evidence="12 13">A82</strain>
    </source>
</reference>
<accession>A0ABT4VCV3</accession>
<keyword evidence="4" id="KW-0813">Transport</keyword>
<evidence type="ECO:0000256" key="6">
    <source>
        <dbReference type="ARBA" id="ARBA00022723"/>
    </source>
</evidence>
<protein>
    <recommendedName>
        <fullName evidence="3">Periplasmic nitrate reductase, electron transfer subunit</fullName>
    </recommendedName>
    <alternativeName>
        <fullName evidence="11">Diheme cytochrome c NapB</fullName>
    </alternativeName>
</protein>
<name>A0ABT4VCV3_9HELI</name>
<comment type="similarity">
    <text evidence="2">Belongs to the NapB family.</text>
</comment>
<evidence type="ECO:0000256" key="4">
    <source>
        <dbReference type="ARBA" id="ARBA00022448"/>
    </source>
</evidence>
<dbReference type="PIRSF" id="PIRSF006105">
    <property type="entry name" value="NapB"/>
    <property type="match status" value="1"/>
</dbReference>
<dbReference type="Gene3D" id="1.10.1130.10">
    <property type="entry name" value="Flavocytochrome C3, Chain A"/>
    <property type="match status" value="1"/>
</dbReference>
<proteinExistence type="inferred from homology"/>
<evidence type="ECO:0000256" key="1">
    <source>
        <dbReference type="ARBA" id="ARBA00004418"/>
    </source>
</evidence>
<dbReference type="PANTHER" id="PTHR38604">
    <property type="entry name" value="PERIPLASMIC NITRATE REDUCTASE, ELECTRON TRANSFER SUBUNIT"/>
    <property type="match status" value="1"/>
</dbReference>
<keyword evidence="8" id="KW-0574">Periplasm</keyword>
<evidence type="ECO:0000256" key="11">
    <source>
        <dbReference type="ARBA" id="ARBA00031832"/>
    </source>
</evidence>
<dbReference type="SUPFAM" id="SSF48695">
    <property type="entry name" value="Multiheme cytochromes"/>
    <property type="match status" value="1"/>
</dbReference>
<evidence type="ECO:0000256" key="5">
    <source>
        <dbReference type="ARBA" id="ARBA00022617"/>
    </source>
</evidence>
<dbReference type="InterPro" id="IPR005591">
    <property type="entry name" value="NapB"/>
</dbReference>
<evidence type="ECO:0000256" key="8">
    <source>
        <dbReference type="ARBA" id="ARBA00022764"/>
    </source>
</evidence>
<dbReference type="EMBL" id="JAQHXR010000001">
    <property type="protein sequence ID" value="MDA3968518.1"/>
    <property type="molecule type" value="Genomic_DNA"/>
</dbReference>
<gene>
    <name evidence="12" type="ORF">PF021_02390</name>
</gene>
<keyword evidence="6" id="KW-0479">Metal-binding</keyword>
<evidence type="ECO:0000256" key="2">
    <source>
        <dbReference type="ARBA" id="ARBA00007368"/>
    </source>
</evidence>
<evidence type="ECO:0000313" key="13">
    <source>
        <dbReference type="Proteomes" id="UP001210261"/>
    </source>
</evidence>
<keyword evidence="7" id="KW-0732">Signal</keyword>
<keyword evidence="12" id="KW-0560">Oxidoreductase</keyword>